<keyword evidence="2" id="KW-1133">Transmembrane helix</keyword>
<protein>
    <recommendedName>
        <fullName evidence="5">Tetraspanin Tsp2</fullName>
    </recommendedName>
</protein>
<gene>
    <name evidence="3" type="ORF">Agabi119p4_7197</name>
</gene>
<sequence length="475" mass="52867">MEYTKPYAAELHASGLRGLRRPSGDYDEPQLLRRRTGSSRIESPAQVDQERLSDEHRKHTPVSSSFSYEAVDSNGHRRLGDYARPGLFDSIPLTPAMTDSNTVANTRLPTLVRFAGSPDHSRVPGRPETFRTASNGSYHSATSTESAATVVPPGAPISRTKLGTMDKFTQKWPEPSPLKIPGIGSSIDISDLTEADLRKSVDAVLLESGIGGSGGISGLEWFDRWTNFKWCLLFSVFSVFIYGIAGLVCAIMTWFRIWQSADVMFVADNDILILITFASSILIFTALTGLAGTLLSSRPILAFYALLLWPSFVAMCAIGYAAYKRATFALEQKLDMSWSQYYTPLGRLMIQNSLQCCGWSNPLHGGPLLRFEQENLRLVWTTVFSLVPMHIINIFVVMLCANHITRSFGAGIMPKRYRLTRKDVNLLVDQGEVGIGKVKRPGIVRAPTNRAFREDREKRVGLLEANFDFDEVKQR</sequence>
<evidence type="ECO:0000256" key="2">
    <source>
        <dbReference type="SAM" id="Phobius"/>
    </source>
</evidence>
<dbReference type="AlphaFoldDB" id="A0A8H7C8J0"/>
<feature type="compositionally biased region" description="Basic and acidic residues" evidence="1">
    <location>
        <begin position="48"/>
        <end position="57"/>
    </location>
</feature>
<evidence type="ECO:0000313" key="3">
    <source>
        <dbReference type="EMBL" id="KAF7767954.1"/>
    </source>
</evidence>
<evidence type="ECO:0008006" key="5">
    <source>
        <dbReference type="Google" id="ProtNLM"/>
    </source>
</evidence>
<feature type="transmembrane region" description="Helical" evidence="2">
    <location>
        <begin position="301"/>
        <end position="323"/>
    </location>
</feature>
<keyword evidence="2" id="KW-0812">Transmembrane</keyword>
<organism evidence="3 4">
    <name type="scientific">Agaricus bisporus var. burnettii</name>
    <dbReference type="NCBI Taxonomy" id="192524"/>
    <lineage>
        <taxon>Eukaryota</taxon>
        <taxon>Fungi</taxon>
        <taxon>Dikarya</taxon>
        <taxon>Basidiomycota</taxon>
        <taxon>Agaricomycotina</taxon>
        <taxon>Agaricomycetes</taxon>
        <taxon>Agaricomycetidae</taxon>
        <taxon>Agaricales</taxon>
        <taxon>Agaricineae</taxon>
        <taxon>Agaricaceae</taxon>
        <taxon>Agaricus</taxon>
    </lineage>
</organism>
<dbReference type="Proteomes" id="UP000629468">
    <property type="component" value="Unassembled WGS sequence"/>
</dbReference>
<feature type="transmembrane region" description="Helical" evidence="2">
    <location>
        <begin position="271"/>
        <end position="294"/>
    </location>
</feature>
<feature type="transmembrane region" description="Helical" evidence="2">
    <location>
        <begin position="378"/>
        <end position="401"/>
    </location>
</feature>
<dbReference type="EMBL" id="JABXXO010000010">
    <property type="protein sequence ID" value="KAF7767954.1"/>
    <property type="molecule type" value="Genomic_DNA"/>
</dbReference>
<feature type="region of interest" description="Disordered" evidence="1">
    <location>
        <begin position="115"/>
        <end position="155"/>
    </location>
</feature>
<keyword evidence="2" id="KW-0472">Membrane</keyword>
<evidence type="ECO:0000256" key="1">
    <source>
        <dbReference type="SAM" id="MobiDB-lite"/>
    </source>
</evidence>
<comment type="caution">
    <text evidence="3">The sequence shown here is derived from an EMBL/GenBank/DDBJ whole genome shotgun (WGS) entry which is preliminary data.</text>
</comment>
<feature type="transmembrane region" description="Helical" evidence="2">
    <location>
        <begin position="230"/>
        <end position="255"/>
    </location>
</feature>
<proteinExistence type="predicted"/>
<evidence type="ECO:0000313" key="4">
    <source>
        <dbReference type="Proteomes" id="UP000629468"/>
    </source>
</evidence>
<feature type="compositionally biased region" description="Polar residues" evidence="1">
    <location>
        <begin position="131"/>
        <end position="147"/>
    </location>
</feature>
<feature type="region of interest" description="Disordered" evidence="1">
    <location>
        <begin position="1"/>
        <end position="65"/>
    </location>
</feature>
<name>A0A8H7C8J0_AGABI</name>
<reference evidence="3 4" key="1">
    <citation type="journal article" name="Sci. Rep.">
        <title>Telomere-to-telomere assembled and centromere annotated genomes of the two main subspecies of the button mushroom Agaricus bisporus reveal especially polymorphic chromosome ends.</title>
        <authorList>
            <person name="Sonnenberg A.S.M."/>
            <person name="Sedaghat-Telgerd N."/>
            <person name="Lavrijssen B."/>
            <person name="Ohm R.A."/>
            <person name="Hendrickx P.M."/>
            <person name="Scholtmeijer K."/>
            <person name="Baars J.J.P."/>
            <person name="van Peer A."/>
        </authorList>
    </citation>
    <scope>NUCLEOTIDE SEQUENCE [LARGE SCALE GENOMIC DNA]</scope>
    <source>
        <strain evidence="3 4">H119_p4</strain>
    </source>
</reference>
<accession>A0A8H7C8J0</accession>